<feature type="region of interest" description="Disordered" evidence="14">
    <location>
        <begin position="1"/>
        <end position="21"/>
    </location>
</feature>
<keyword evidence="4" id="KW-0964">Secreted</keyword>
<dbReference type="InterPro" id="IPR006626">
    <property type="entry name" value="PbH1"/>
</dbReference>
<evidence type="ECO:0000256" key="3">
    <source>
        <dbReference type="ARBA" id="ARBA00008834"/>
    </source>
</evidence>
<keyword evidence="8 13" id="KW-0378">Hydrolase</keyword>
<comment type="subcellular location">
    <subcellularLocation>
        <location evidence="2">Secreted</location>
    </subcellularLocation>
</comment>
<keyword evidence="9" id="KW-0274">FAD</keyword>
<dbReference type="GO" id="GO:0071555">
    <property type="term" value="P:cell wall organization"/>
    <property type="evidence" value="ECO:0007669"/>
    <property type="project" value="UniProtKB-KW"/>
</dbReference>
<protein>
    <recommendedName>
        <fullName evidence="15">FAD-binding PCMH-type domain-containing protein</fullName>
    </recommendedName>
</protein>
<dbReference type="GO" id="GO:0045490">
    <property type="term" value="P:pectin catabolic process"/>
    <property type="evidence" value="ECO:0007669"/>
    <property type="project" value="UniProtKB-ARBA"/>
</dbReference>
<evidence type="ECO:0000313" key="17">
    <source>
        <dbReference type="Proteomes" id="UP001280581"/>
    </source>
</evidence>
<evidence type="ECO:0000256" key="13">
    <source>
        <dbReference type="RuleBase" id="RU361169"/>
    </source>
</evidence>
<keyword evidence="5" id="KW-0285">Flavoprotein</keyword>
<comment type="similarity">
    <text evidence="3 13">Belongs to the glycosyl hydrolase 28 family.</text>
</comment>
<dbReference type="GO" id="GO:0004458">
    <property type="term" value="F:D-lactate dehydrogenase (cytochrome) activity"/>
    <property type="evidence" value="ECO:0007669"/>
    <property type="project" value="TreeGrafter"/>
</dbReference>
<dbReference type="GO" id="GO:0071949">
    <property type="term" value="F:FAD binding"/>
    <property type="evidence" value="ECO:0007669"/>
    <property type="project" value="InterPro"/>
</dbReference>
<dbReference type="SUPFAM" id="SSF56176">
    <property type="entry name" value="FAD-binding/transporter-associated domain-like"/>
    <property type="match status" value="1"/>
</dbReference>
<dbReference type="Gene3D" id="3.30.465.10">
    <property type="match status" value="1"/>
</dbReference>
<proteinExistence type="inferred from homology"/>
<dbReference type="PROSITE" id="PS51387">
    <property type="entry name" value="FAD_PCMH"/>
    <property type="match status" value="1"/>
</dbReference>
<sequence>MAPQDASTLAPQDYPPLHYDHTSSNISSLIQAITRASPDVTYSTNPTDLTPTSSTNHSYAPPEQVSCTQRLVFPGGSFTSGEDRWHGTNAYRYGTMKEWVISITAVLADGTVFTTRKRPRKSSAGYDLTHMIIGSEGTLALVTEAVLKITPLPQNLHVGMAKFPSLQAGVDTAMAILKSGNLLEAIELADKECIQAINHSKLAKEIMQETPTLFVKFAGSKETVASQIAFVENTCRKNSGLSWEASNKSERVDIIWGARKCIGNALVTMKTLPTDLFISTDAAVPISAMATLIQDTNTIIASRSFSTEKWFCANVGHVGDGNVHMAIVCPAEDKERAEQVLVEVQRLALSSRNGRPTCTVYPGKTNATDDVPTIIKAFKDCNNGGNVVFPKGNTYHINSRLNPVLNDVTVDWQGEWVFSTDLDYWRNNSYHVAFQNHAAGFVITGDHIRIDGSGTGGIHGNGQVWYFDERGNPPVTPGATRPGRPMPFMFWNVSDVTVKNFYVVQPQLWSINIQNGTDMVFDNIYTNATSPEAPTGWNWVQNTDGFNTMDAKNIVLTNFVYQGGDDCIAIKPRSYNIYIRNVTCHSGNGIAIGSLGQYLEDSSVENVHIDRATIIKGGAQNSIGQAVYIKTWVGELVQGGDRDYESDYQPRGAGWGGVRNMLFSNFDVRGAKGGGVITQNSGDNGSFAGT</sequence>
<feature type="domain" description="FAD-binding PCMH-type" evidence="15">
    <location>
        <begin position="1"/>
        <end position="152"/>
    </location>
</feature>
<dbReference type="Pfam" id="PF02913">
    <property type="entry name" value="FAD-oxidase_C"/>
    <property type="match status" value="1"/>
</dbReference>
<dbReference type="SUPFAM" id="SSF51126">
    <property type="entry name" value="Pectin lyase-like"/>
    <property type="match status" value="1"/>
</dbReference>
<evidence type="ECO:0000256" key="4">
    <source>
        <dbReference type="ARBA" id="ARBA00022525"/>
    </source>
</evidence>
<reference evidence="16 17" key="1">
    <citation type="submission" date="2021-02" db="EMBL/GenBank/DDBJ databases">
        <title>Genome assembly of Pseudopithomyces chartarum.</title>
        <authorList>
            <person name="Jauregui R."/>
            <person name="Singh J."/>
            <person name="Voisey C."/>
        </authorList>
    </citation>
    <scope>NUCLEOTIDE SEQUENCE [LARGE SCALE GENOMIC DNA]</scope>
    <source>
        <strain evidence="16 17">AGR01</strain>
    </source>
</reference>
<dbReference type="GO" id="GO:0005576">
    <property type="term" value="C:extracellular region"/>
    <property type="evidence" value="ECO:0007669"/>
    <property type="project" value="UniProtKB-SubCell"/>
</dbReference>
<dbReference type="InterPro" id="IPR016169">
    <property type="entry name" value="FAD-bd_PCMH_sub2"/>
</dbReference>
<evidence type="ECO:0000256" key="9">
    <source>
        <dbReference type="ARBA" id="ARBA00022827"/>
    </source>
</evidence>
<evidence type="ECO:0000256" key="11">
    <source>
        <dbReference type="ARBA" id="ARBA00023295"/>
    </source>
</evidence>
<dbReference type="SMART" id="SM00710">
    <property type="entry name" value="PbH1"/>
    <property type="match status" value="4"/>
</dbReference>
<dbReference type="SUPFAM" id="SSF55103">
    <property type="entry name" value="FAD-linked oxidases, C-terminal domain"/>
    <property type="match status" value="1"/>
</dbReference>
<dbReference type="InterPro" id="IPR011050">
    <property type="entry name" value="Pectin_lyase_fold/virulence"/>
</dbReference>
<dbReference type="InterPro" id="IPR000743">
    <property type="entry name" value="Glyco_hydro_28"/>
</dbReference>
<dbReference type="PANTHER" id="PTHR11748">
    <property type="entry name" value="D-LACTATE DEHYDROGENASE"/>
    <property type="match status" value="1"/>
</dbReference>
<evidence type="ECO:0000256" key="6">
    <source>
        <dbReference type="ARBA" id="ARBA00022729"/>
    </source>
</evidence>
<feature type="compositionally biased region" description="Polar residues" evidence="14">
    <location>
        <begin position="1"/>
        <end position="10"/>
    </location>
</feature>
<keyword evidence="17" id="KW-1185">Reference proteome</keyword>
<dbReference type="InterPro" id="IPR016166">
    <property type="entry name" value="FAD-bd_PCMH"/>
</dbReference>
<name>A0AAN6LZL7_9PLEO</name>
<evidence type="ECO:0000256" key="7">
    <source>
        <dbReference type="ARBA" id="ARBA00022737"/>
    </source>
</evidence>
<keyword evidence="12" id="KW-0961">Cell wall biogenesis/degradation</keyword>
<dbReference type="InterPro" id="IPR012334">
    <property type="entry name" value="Pectin_lyas_fold"/>
</dbReference>
<evidence type="ECO:0000256" key="10">
    <source>
        <dbReference type="ARBA" id="ARBA00023002"/>
    </source>
</evidence>
<dbReference type="GO" id="GO:0005739">
    <property type="term" value="C:mitochondrion"/>
    <property type="evidence" value="ECO:0007669"/>
    <property type="project" value="TreeGrafter"/>
</dbReference>
<comment type="cofactor">
    <cofactor evidence="1">
        <name>FAD</name>
        <dbReference type="ChEBI" id="CHEBI:57692"/>
    </cofactor>
</comment>
<dbReference type="GO" id="GO:0004650">
    <property type="term" value="F:polygalacturonase activity"/>
    <property type="evidence" value="ECO:0007669"/>
    <property type="project" value="InterPro"/>
</dbReference>
<dbReference type="AlphaFoldDB" id="A0AAN6LZL7"/>
<comment type="caution">
    <text evidence="16">The sequence shown here is derived from an EMBL/GenBank/DDBJ whole genome shotgun (WGS) entry which is preliminary data.</text>
</comment>
<organism evidence="16 17">
    <name type="scientific">Pseudopithomyces chartarum</name>
    <dbReference type="NCBI Taxonomy" id="1892770"/>
    <lineage>
        <taxon>Eukaryota</taxon>
        <taxon>Fungi</taxon>
        <taxon>Dikarya</taxon>
        <taxon>Ascomycota</taxon>
        <taxon>Pezizomycotina</taxon>
        <taxon>Dothideomycetes</taxon>
        <taxon>Pleosporomycetidae</taxon>
        <taxon>Pleosporales</taxon>
        <taxon>Massarineae</taxon>
        <taxon>Didymosphaeriaceae</taxon>
        <taxon>Pseudopithomyces</taxon>
    </lineage>
</organism>
<dbReference type="EMBL" id="WVTA01000005">
    <property type="protein sequence ID" value="KAK3210121.1"/>
    <property type="molecule type" value="Genomic_DNA"/>
</dbReference>
<accession>A0AAN6LZL7</accession>
<dbReference type="Gene3D" id="2.160.20.10">
    <property type="entry name" value="Single-stranded right-handed beta-helix, Pectin lyase-like"/>
    <property type="match status" value="1"/>
</dbReference>
<evidence type="ECO:0000259" key="15">
    <source>
        <dbReference type="PROSITE" id="PS51387"/>
    </source>
</evidence>
<evidence type="ECO:0000256" key="12">
    <source>
        <dbReference type="ARBA" id="ARBA00023316"/>
    </source>
</evidence>
<evidence type="ECO:0000256" key="8">
    <source>
        <dbReference type="ARBA" id="ARBA00022801"/>
    </source>
</evidence>
<keyword evidence="10" id="KW-0560">Oxidoreductase</keyword>
<keyword evidence="11 13" id="KW-0326">Glycosidase</keyword>
<dbReference type="Pfam" id="PF00295">
    <property type="entry name" value="Glyco_hydro_28"/>
    <property type="match status" value="1"/>
</dbReference>
<keyword evidence="6" id="KW-0732">Signal</keyword>
<evidence type="ECO:0000256" key="1">
    <source>
        <dbReference type="ARBA" id="ARBA00001974"/>
    </source>
</evidence>
<gene>
    <name evidence="16" type="ORF">GRF29_44g1719815</name>
</gene>
<dbReference type="PANTHER" id="PTHR11748:SF116">
    <property type="entry name" value="D-LACTATE DEHYDROGENASE (CYTOCHROME) (AFU_ORTHOLOGUE AFUA_7G02560)"/>
    <property type="match status" value="1"/>
</dbReference>
<dbReference type="InterPro" id="IPR016164">
    <property type="entry name" value="FAD-linked_Oxase-like_C"/>
</dbReference>
<evidence type="ECO:0000256" key="5">
    <source>
        <dbReference type="ARBA" id="ARBA00022630"/>
    </source>
</evidence>
<dbReference type="GO" id="GO:0008720">
    <property type="term" value="F:D-lactate dehydrogenase (NAD+) activity"/>
    <property type="evidence" value="ECO:0007669"/>
    <property type="project" value="TreeGrafter"/>
</dbReference>
<keyword evidence="7" id="KW-0677">Repeat</keyword>
<dbReference type="Gene3D" id="3.30.70.2740">
    <property type="match status" value="1"/>
</dbReference>
<dbReference type="InterPro" id="IPR036318">
    <property type="entry name" value="FAD-bd_PCMH-like_sf"/>
</dbReference>
<feature type="compositionally biased region" description="Polar residues" evidence="14">
    <location>
        <begin position="40"/>
        <end position="58"/>
    </location>
</feature>
<evidence type="ECO:0000313" key="16">
    <source>
        <dbReference type="EMBL" id="KAK3210121.1"/>
    </source>
</evidence>
<evidence type="ECO:0000256" key="14">
    <source>
        <dbReference type="SAM" id="MobiDB-lite"/>
    </source>
</evidence>
<dbReference type="Proteomes" id="UP001280581">
    <property type="component" value="Unassembled WGS sequence"/>
</dbReference>
<dbReference type="GO" id="GO:1903457">
    <property type="term" value="P:lactate catabolic process"/>
    <property type="evidence" value="ECO:0007669"/>
    <property type="project" value="TreeGrafter"/>
</dbReference>
<evidence type="ECO:0000256" key="2">
    <source>
        <dbReference type="ARBA" id="ARBA00004613"/>
    </source>
</evidence>
<feature type="region of interest" description="Disordered" evidence="14">
    <location>
        <begin position="40"/>
        <end position="61"/>
    </location>
</feature>
<dbReference type="InterPro" id="IPR004113">
    <property type="entry name" value="FAD-bd_oxidored_4_C"/>
</dbReference>